<evidence type="ECO:0000313" key="6">
    <source>
        <dbReference type="Proteomes" id="UP000566819"/>
    </source>
</evidence>
<name>A0A8H4VU26_9HELO</name>
<keyword evidence="1 2" id="KW-0103">Bromodomain</keyword>
<dbReference type="InterPro" id="IPR036427">
    <property type="entry name" value="Bromodomain-like_sf"/>
</dbReference>
<evidence type="ECO:0000256" key="3">
    <source>
        <dbReference type="SAM" id="MobiDB-lite"/>
    </source>
</evidence>
<feature type="compositionally biased region" description="Low complexity" evidence="3">
    <location>
        <begin position="939"/>
        <end position="954"/>
    </location>
</feature>
<feature type="compositionally biased region" description="Polar residues" evidence="3">
    <location>
        <begin position="822"/>
        <end position="840"/>
    </location>
</feature>
<organism evidence="5 6">
    <name type="scientific">Cudoniella acicularis</name>
    <dbReference type="NCBI Taxonomy" id="354080"/>
    <lineage>
        <taxon>Eukaryota</taxon>
        <taxon>Fungi</taxon>
        <taxon>Dikarya</taxon>
        <taxon>Ascomycota</taxon>
        <taxon>Pezizomycotina</taxon>
        <taxon>Leotiomycetes</taxon>
        <taxon>Helotiales</taxon>
        <taxon>Tricladiaceae</taxon>
        <taxon>Cudoniella</taxon>
    </lineage>
</organism>
<dbReference type="GO" id="GO:0006325">
    <property type="term" value="P:chromatin organization"/>
    <property type="evidence" value="ECO:0007669"/>
    <property type="project" value="UniProtKB-ARBA"/>
</dbReference>
<evidence type="ECO:0000256" key="1">
    <source>
        <dbReference type="ARBA" id="ARBA00023117"/>
    </source>
</evidence>
<feature type="compositionally biased region" description="Acidic residues" evidence="3">
    <location>
        <begin position="1223"/>
        <end position="1234"/>
    </location>
</feature>
<feature type="compositionally biased region" description="Low complexity" evidence="3">
    <location>
        <begin position="1207"/>
        <end position="1222"/>
    </location>
</feature>
<dbReference type="EMBL" id="JAAMPI010001843">
    <property type="protein sequence ID" value="KAF4622751.1"/>
    <property type="molecule type" value="Genomic_DNA"/>
</dbReference>
<dbReference type="PROSITE" id="PS50014">
    <property type="entry name" value="BROMODOMAIN_2"/>
    <property type="match status" value="1"/>
</dbReference>
<protein>
    <recommendedName>
        <fullName evidence="4">Bromo domain-containing protein</fullName>
    </recommendedName>
</protein>
<evidence type="ECO:0000259" key="4">
    <source>
        <dbReference type="PROSITE" id="PS50014"/>
    </source>
</evidence>
<feature type="region of interest" description="Disordered" evidence="3">
    <location>
        <begin position="1203"/>
        <end position="1253"/>
    </location>
</feature>
<dbReference type="OrthoDB" id="21449at2759"/>
<dbReference type="PANTHER" id="PTHR15398">
    <property type="entry name" value="BROMODOMAIN-CONTAINING PROTEIN 8"/>
    <property type="match status" value="1"/>
</dbReference>
<feature type="compositionally biased region" description="Basic and acidic residues" evidence="3">
    <location>
        <begin position="894"/>
        <end position="922"/>
    </location>
</feature>
<feature type="compositionally biased region" description="Low complexity" evidence="3">
    <location>
        <begin position="498"/>
        <end position="512"/>
    </location>
</feature>
<feature type="compositionally biased region" description="Pro residues" evidence="3">
    <location>
        <begin position="670"/>
        <end position="681"/>
    </location>
</feature>
<feature type="compositionally biased region" description="Low complexity" evidence="3">
    <location>
        <begin position="534"/>
        <end position="559"/>
    </location>
</feature>
<feature type="region of interest" description="Disordered" evidence="3">
    <location>
        <begin position="147"/>
        <end position="166"/>
    </location>
</feature>
<dbReference type="InterPro" id="IPR001487">
    <property type="entry name" value="Bromodomain"/>
</dbReference>
<feature type="domain" description="Bromo" evidence="4">
    <location>
        <begin position="1051"/>
        <end position="1151"/>
    </location>
</feature>
<feature type="region of interest" description="Disordered" evidence="3">
    <location>
        <begin position="301"/>
        <end position="333"/>
    </location>
</feature>
<dbReference type="SUPFAM" id="SSF47370">
    <property type="entry name" value="Bromodomain"/>
    <property type="match status" value="1"/>
</dbReference>
<comment type="caution">
    <text evidence="5">The sequence shown here is derived from an EMBL/GenBank/DDBJ whole genome shotgun (WGS) entry which is preliminary data.</text>
</comment>
<evidence type="ECO:0000256" key="2">
    <source>
        <dbReference type="PROSITE-ProRule" id="PRU00035"/>
    </source>
</evidence>
<dbReference type="GO" id="GO:0035267">
    <property type="term" value="C:NuA4 histone acetyltransferase complex"/>
    <property type="evidence" value="ECO:0007669"/>
    <property type="project" value="TreeGrafter"/>
</dbReference>
<feature type="region of interest" description="Disordered" evidence="3">
    <location>
        <begin position="401"/>
        <end position="430"/>
    </location>
</feature>
<reference evidence="5 6" key="1">
    <citation type="submission" date="2020-03" db="EMBL/GenBank/DDBJ databases">
        <title>Draft Genome Sequence of Cudoniella acicularis.</title>
        <authorList>
            <person name="Buettner E."/>
            <person name="Kellner H."/>
        </authorList>
    </citation>
    <scope>NUCLEOTIDE SEQUENCE [LARGE SCALE GENOMIC DNA]</scope>
    <source>
        <strain evidence="5 6">DSM 108380</strain>
    </source>
</reference>
<proteinExistence type="predicted"/>
<feature type="compositionally biased region" description="Low complexity" evidence="3">
    <location>
        <begin position="760"/>
        <end position="771"/>
    </location>
</feature>
<dbReference type="Gene3D" id="1.20.920.10">
    <property type="entry name" value="Bromodomain-like"/>
    <property type="match status" value="1"/>
</dbReference>
<dbReference type="PANTHER" id="PTHR15398:SF4">
    <property type="entry name" value="BROMODOMAIN-CONTAINING PROTEIN 8 ISOFORM X1"/>
    <property type="match status" value="1"/>
</dbReference>
<feature type="compositionally biased region" description="Low complexity" evidence="3">
    <location>
        <begin position="150"/>
        <end position="164"/>
    </location>
</feature>
<feature type="compositionally biased region" description="Polar residues" evidence="3">
    <location>
        <begin position="403"/>
        <end position="412"/>
    </location>
</feature>
<feature type="compositionally biased region" description="Low complexity" evidence="3">
    <location>
        <begin position="731"/>
        <end position="751"/>
    </location>
</feature>
<evidence type="ECO:0000313" key="5">
    <source>
        <dbReference type="EMBL" id="KAF4622751.1"/>
    </source>
</evidence>
<feature type="compositionally biased region" description="Polar residues" evidence="3">
    <location>
        <begin position="849"/>
        <end position="864"/>
    </location>
</feature>
<feature type="compositionally biased region" description="Basic and acidic residues" evidence="3">
    <location>
        <begin position="301"/>
        <end position="310"/>
    </location>
</feature>
<sequence>MDTYLEVLLMVTGTGDFVLKRARIPEAFADATLTGGFPIHLDILFEKIFTACSGKHSRMQTDWRTLIDAQFWKIFIMFGHSVLQDARTLSSKVLVNKFQARVGDASGREKAKLLGRVISSTLSFMLNCARTRDNHSGLSPPRHLHGIIENSANTSPPSQNSSPNAVHVPLPLHVLRHVNILDAAAYVSRRDTQATNSTPKLVVAPLHLISSCDNPLDRWRGGHWGMNTTAASATAYTPLEYLLLFQSLVVYGNRDEDFIRISDLLANNALVKDGPTYDAQRLSVDALRQLYIQLLQEELRTEEPETKDDAVQPGSRKRKLPTPPIPSLKDAQQHKDKLPALVDRLYARYRDYMIQAIREDERRFALVQQEIAEIERGEWDERILKEDQAVAHRNGVVPVEIPQSKTNGNVTAQPPILPEAKPVEPVEVQPPENLKPVEVVREPVKEAVPPAEPVKDPPVSVPSKPSPPIVASPRTETRPEGLAITDVLNSQQKPVLAPPQIDQRPPQIRSPQTGPHQIIPPQNGRPQNGPPQNLPSQNVPPQNVVPQNGRPQNGPPQNGHLQNGPQQSGPPPFRPPQNQQTVQHPPPHPQIAQQRPGSNGSHVQHGSPLQPQPSPQQYTWETPYGPQHQPPQYPTASNHPPNHPSPFTSPQYPPNFGLPPRGTFPNQHGLPPPHPHVPSSPSPLNTQHPHTILLPPPNGMGRSPSSPGMPPLDALADIAGQQFRAPSGSPMMQQQQMIAPPVGYQQPYPQQQRPPPSNGQPQWNPQYPPQYHGSPQAYQQFQSPQNPRIPFPPRPDLVAPENRQYTSPYNASQGPKAPVPLVSQNQTPKSRPSQPNTPISQGFPKFKTGSGTRWTPNPTASTPRPNKVVLPPTMEPLSPILRPAKLPVTKKAILRKEQKVEPQKPKQEIEPQKKEQKTEPTKASKAVQRGARRPRGADSPASSVVAASHRSPSVTPHADELSMDNEIANRHVKQEVATPIGIEDAGDTTADEASVLPPHHSRQAPSPRQSVKRKRSPIPTLESRPPSTPPTHVLWTRAFPKISASALESVSGHRNASTFAAPVKEHNAPGYKHLILRPQDLKSIRSAINAGHRAASAAAPPDLGPQTNVMLPISEDLIPPKGIINNAQLEKELMRMFANAIMFNADPNRGFGRRLNGGGKGKVGDIVGYEIDEDGVVKDTRAMFADVEKVITNLRSAERRSEELREASLAAAGTAGTVAGTTAEEDEAVDELAGDGDGSTSNVGSVAKRRRKA</sequence>
<accession>A0A8H4VU26</accession>
<dbReference type="Proteomes" id="UP000566819">
    <property type="component" value="Unassembled WGS sequence"/>
</dbReference>
<keyword evidence="6" id="KW-1185">Reference proteome</keyword>
<dbReference type="Pfam" id="PF00439">
    <property type="entry name" value="Bromodomain"/>
    <property type="match status" value="1"/>
</dbReference>
<feature type="region of interest" description="Disordered" evidence="3">
    <location>
        <begin position="448"/>
        <end position="1033"/>
    </location>
</feature>
<dbReference type="AlphaFoldDB" id="A0A8H4VU26"/>
<feature type="compositionally biased region" description="Polar residues" evidence="3">
    <location>
        <begin position="635"/>
        <end position="650"/>
    </location>
</feature>
<feature type="compositionally biased region" description="Low complexity" evidence="3">
    <location>
        <begin position="418"/>
        <end position="430"/>
    </location>
</feature>
<feature type="compositionally biased region" description="Polar residues" evidence="3">
    <location>
        <begin position="803"/>
        <end position="813"/>
    </location>
</feature>
<gene>
    <name evidence="5" type="ORF">G7Y89_g14275</name>
</gene>